<sequence length="70" mass="7569">MNIGTVLTGQTIVQNQIIMISQPIVVPGGEHRSQSETHSMSVGNTSESFKTMTPPNVSRSLSNQMLLVNN</sequence>
<evidence type="ECO:0000313" key="2">
    <source>
        <dbReference type="EMBL" id="PBC26152.1"/>
    </source>
</evidence>
<evidence type="ECO:0000256" key="1">
    <source>
        <dbReference type="SAM" id="MobiDB-lite"/>
    </source>
</evidence>
<reference evidence="2 3" key="1">
    <citation type="submission" date="2014-07" db="EMBL/GenBank/DDBJ databases">
        <title>Genomic and transcriptomic analysis on Apis cerana provide comprehensive insights into honey bee biology.</title>
        <authorList>
            <person name="Diao Q."/>
            <person name="Sun L."/>
            <person name="Zheng H."/>
            <person name="Zheng H."/>
            <person name="Xu S."/>
            <person name="Wang S."/>
            <person name="Zeng Z."/>
            <person name="Hu F."/>
            <person name="Su S."/>
            <person name="Wu J."/>
        </authorList>
    </citation>
    <scope>NUCLEOTIDE SEQUENCE [LARGE SCALE GENOMIC DNA]</scope>
    <source>
        <tissue evidence="2">Pupae without intestine</tissue>
    </source>
</reference>
<dbReference type="EMBL" id="KZ288405">
    <property type="protein sequence ID" value="PBC26152.1"/>
    <property type="molecule type" value="Genomic_DNA"/>
</dbReference>
<organism evidence="2 3">
    <name type="scientific">Apis cerana cerana</name>
    <name type="common">Oriental honeybee</name>
    <dbReference type="NCBI Taxonomy" id="94128"/>
    <lineage>
        <taxon>Eukaryota</taxon>
        <taxon>Metazoa</taxon>
        <taxon>Ecdysozoa</taxon>
        <taxon>Arthropoda</taxon>
        <taxon>Hexapoda</taxon>
        <taxon>Insecta</taxon>
        <taxon>Pterygota</taxon>
        <taxon>Neoptera</taxon>
        <taxon>Endopterygota</taxon>
        <taxon>Hymenoptera</taxon>
        <taxon>Apocrita</taxon>
        <taxon>Aculeata</taxon>
        <taxon>Apoidea</taxon>
        <taxon>Anthophila</taxon>
        <taxon>Apidae</taxon>
        <taxon>Apis</taxon>
    </lineage>
</organism>
<keyword evidence="3" id="KW-1185">Reference proteome</keyword>
<proteinExistence type="predicted"/>
<evidence type="ECO:0000313" key="3">
    <source>
        <dbReference type="Proteomes" id="UP000242457"/>
    </source>
</evidence>
<dbReference type="Proteomes" id="UP000242457">
    <property type="component" value="Unassembled WGS sequence"/>
</dbReference>
<protein>
    <submittedName>
        <fullName evidence="2">Oxysterol-binding protein</fullName>
    </submittedName>
</protein>
<accession>A0A2A3E4E0</accession>
<feature type="region of interest" description="Disordered" evidence="1">
    <location>
        <begin position="28"/>
        <end position="70"/>
    </location>
</feature>
<dbReference type="AlphaFoldDB" id="A0A2A3E4E0"/>
<name>A0A2A3E4E0_APICC</name>
<feature type="compositionally biased region" description="Polar residues" evidence="1">
    <location>
        <begin position="36"/>
        <end position="70"/>
    </location>
</feature>
<gene>
    <name evidence="2" type="ORF">APICC_08472</name>
</gene>
<dbReference type="STRING" id="94128.A0A2A3E4E0"/>